<feature type="disulfide bond" evidence="8">
    <location>
        <begin position="189"/>
        <end position="265"/>
    </location>
</feature>
<comment type="similarity">
    <text evidence="2 7">Belongs to the noggin family.</text>
</comment>
<dbReference type="InterPro" id="IPR008717">
    <property type="entry name" value="Noggin"/>
</dbReference>
<dbReference type="GeneTree" id="ENSGT00390000006009"/>
<dbReference type="InterPro" id="IPR029034">
    <property type="entry name" value="Cystine-knot_cytokine"/>
</dbReference>
<dbReference type="PIRSF" id="PIRSF008129">
    <property type="entry name" value="Noggin"/>
    <property type="match status" value="1"/>
</dbReference>
<feature type="disulfide bond" evidence="8">
    <location>
        <begin position="166"/>
        <end position="206"/>
    </location>
</feature>
<reference evidence="9" key="4">
    <citation type="submission" date="2025-08" db="UniProtKB">
        <authorList>
            <consortium name="Ensembl"/>
        </authorList>
    </citation>
    <scope>IDENTIFICATION</scope>
</reference>
<keyword evidence="3 7" id="KW-0217">Developmental protein</keyword>
<keyword evidence="5" id="KW-0732">Signal</keyword>
<dbReference type="Proteomes" id="UP000314983">
    <property type="component" value="Chromosome 1"/>
</dbReference>
<reference evidence="9" key="3">
    <citation type="submission" date="2020-05" db="EMBL/GenBank/DDBJ databases">
        <title>Electrophorus electricus (electric eel) genome, fEleEle1, primary haplotype.</title>
        <authorList>
            <person name="Myers G."/>
            <person name="Meyer A."/>
            <person name="Fedrigo O."/>
            <person name="Formenti G."/>
            <person name="Rhie A."/>
            <person name="Tracey A."/>
            <person name="Sims Y."/>
            <person name="Jarvis E.D."/>
        </authorList>
    </citation>
    <scope>NUCLEOTIDE SEQUENCE [LARGE SCALE GENOMIC DNA]</scope>
</reference>
<accession>A0A4W4EEU6</accession>
<dbReference type="AlphaFoldDB" id="A0A4W4EEU6"/>
<evidence type="ECO:0000256" key="7">
    <source>
        <dbReference type="PIRNR" id="PIRNR008129"/>
    </source>
</evidence>
<evidence type="ECO:0000313" key="9">
    <source>
        <dbReference type="Ensembl" id="ENSEEEP00000009517.2"/>
    </source>
</evidence>
<dbReference type="GO" id="GO:0009953">
    <property type="term" value="P:dorsal/ventral pattern formation"/>
    <property type="evidence" value="ECO:0007669"/>
    <property type="project" value="TreeGrafter"/>
</dbReference>
<keyword evidence="4 7" id="KW-0964">Secreted</keyword>
<evidence type="ECO:0000256" key="3">
    <source>
        <dbReference type="ARBA" id="ARBA00022473"/>
    </source>
</evidence>
<dbReference type="GO" id="GO:0030514">
    <property type="term" value="P:negative regulation of BMP signaling pathway"/>
    <property type="evidence" value="ECO:0007669"/>
    <property type="project" value="InterPro"/>
</dbReference>
<dbReference type="Gene3D" id="1.10.287.520">
    <property type="entry name" value="Helix hairpin bin"/>
    <property type="match status" value="1"/>
</dbReference>
<dbReference type="PANTHER" id="PTHR10494:SF6">
    <property type="entry name" value="NOGGIN"/>
    <property type="match status" value="1"/>
</dbReference>
<dbReference type="OMA" id="YDPFWMS"/>
<name>A0A4W4EEU6_ELEEL</name>
<dbReference type="GO" id="GO:0051216">
    <property type="term" value="P:cartilage development"/>
    <property type="evidence" value="ECO:0007669"/>
    <property type="project" value="UniProtKB-UniRule"/>
</dbReference>
<dbReference type="GO" id="GO:0045596">
    <property type="term" value="P:negative regulation of cell differentiation"/>
    <property type="evidence" value="ECO:0007669"/>
    <property type="project" value="InterPro"/>
</dbReference>
<reference evidence="10" key="2">
    <citation type="journal article" date="2017" name="Sci. Adv.">
        <title>A tail of two voltages: Proteomic comparison of the three electric organs of the electric eel.</title>
        <authorList>
            <person name="Traeger L.L."/>
            <person name="Sabat G."/>
            <person name="Barrett-Wilt G.A."/>
            <person name="Wells G.B."/>
            <person name="Sussman M.R."/>
        </authorList>
    </citation>
    <scope>NUCLEOTIDE SEQUENCE [LARGE SCALE GENOMIC DNA]</scope>
</reference>
<dbReference type="Ensembl" id="ENSEEET00000009635.2">
    <property type="protein sequence ID" value="ENSEEEP00000009517.2"/>
    <property type="gene ID" value="ENSEEEG00000004865.2"/>
</dbReference>
<dbReference type="Gene3D" id="2.10.90.10">
    <property type="entry name" value="Cystine-knot cytokines"/>
    <property type="match status" value="1"/>
</dbReference>
<evidence type="ECO:0000256" key="8">
    <source>
        <dbReference type="PIRSR" id="PIRSR008129-1"/>
    </source>
</evidence>
<dbReference type="Pfam" id="PF05806">
    <property type="entry name" value="Noggin"/>
    <property type="match status" value="1"/>
</dbReference>
<keyword evidence="6 7" id="KW-0891">Chondrogenesis</keyword>
<dbReference type="GO" id="GO:0001649">
    <property type="term" value="P:osteoblast differentiation"/>
    <property type="evidence" value="ECO:0007669"/>
    <property type="project" value="TreeGrafter"/>
</dbReference>
<dbReference type="GO" id="GO:0005615">
    <property type="term" value="C:extracellular space"/>
    <property type="evidence" value="ECO:0007669"/>
    <property type="project" value="TreeGrafter"/>
</dbReference>
<evidence type="ECO:0000256" key="2">
    <source>
        <dbReference type="ARBA" id="ARBA00007480"/>
    </source>
</evidence>
<sequence length="270" mass="30300">MNGCYSWTAKGNTILFLMFWTGVPIRVLSSGTSRPSKDALINILDVDPQLCFLRNKDHFASSAQGVRPYTLSLNKEDYHYGPKPKHLRPARLIRLLGSSFDPFWMSIERPAEADTSPPASDVDTLAASAARYRQKLEKEAADLDLSALSVDAAASLRKWLVQSATCSLRHTWVDLGPVFWPRWLRHTDCEKGGSARACSFPSGMACRRAQVTHLKILAWHCWGRGDDVGEDCAREARRAEKRTGPCFLRKKCLWRQVPYPVVTACKCACK</sequence>
<proteinExistence type="inferred from homology"/>
<evidence type="ECO:0000256" key="6">
    <source>
        <dbReference type="ARBA" id="ARBA00023188"/>
    </source>
</evidence>
<dbReference type="SUPFAM" id="SSF57501">
    <property type="entry name" value="Cystine-knot cytokines"/>
    <property type="match status" value="1"/>
</dbReference>
<keyword evidence="7" id="KW-0221">Differentiation</keyword>
<evidence type="ECO:0000256" key="5">
    <source>
        <dbReference type="ARBA" id="ARBA00022729"/>
    </source>
</evidence>
<evidence type="ECO:0000256" key="1">
    <source>
        <dbReference type="ARBA" id="ARBA00004613"/>
    </source>
</evidence>
<reference evidence="10" key="1">
    <citation type="journal article" date="2014" name="Science">
        <title>Nonhuman genetics. Genomic basis for the convergent evolution of electric organs.</title>
        <authorList>
            <person name="Gallant J.R."/>
            <person name="Traeger L.L."/>
            <person name="Volkening J.D."/>
            <person name="Moffett H."/>
            <person name="Chen P.H."/>
            <person name="Novina C.D."/>
            <person name="Phillips G.N.Jr."/>
            <person name="Anand R."/>
            <person name="Wells G.B."/>
            <person name="Pinch M."/>
            <person name="Guth R."/>
            <person name="Unguez G.A."/>
            <person name="Albert J.S."/>
            <person name="Zakon H.H."/>
            <person name="Samanta M.P."/>
            <person name="Sussman M.R."/>
        </authorList>
    </citation>
    <scope>NUCLEOTIDE SEQUENCE [LARGE SCALE GENOMIC DNA]</scope>
</reference>
<protein>
    <recommendedName>
        <fullName evidence="7">Noggin</fullName>
    </recommendedName>
</protein>
<keyword evidence="8" id="KW-1015">Disulfide bond</keyword>
<organism evidence="9 10">
    <name type="scientific">Electrophorus electricus</name>
    <name type="common">Electric eel</name>
    <name type="synonym">Gymnotus electricus</name>
    <dbReference type="NCBI Taxonomy" id="8005"/>
    <lineage>
        <taxon>Eukaryota</taxon>
        <taxon>Metazoa</taxon>
        <taxon>Chordata</taxon>
        <taxon>Craniata</taxon>
        <taxon>Vertebrata</taxon>
        <taxon>Euteleostomi</taxon>
        <taxon>Actinopterygii</taxon>
        <taxon>Neopterygii</taxon>
        <taxon>Teleostei</taxon>
        <taxon>Ostariophysi</taxon>
        <taxon>Gymnotiformes</taxon>
        <taxon>Gymnotoidei</taxon>
        <taxon>Gymnotidae</taxon>
        <taxon>Electrophorus</taxon>
    </lineage>
</organism>
<dbReference type="STRING" id="8005.ENSEEEP00000009517"/>
<gene>
    <name evidence="9" type="primary">LOC118241719</name>
</gene>
<comment type="subcellular location">
    <subcellularLocation>
        <location evidence="1 7">Secreted</location>
    </subcellularLocation>
</comment>
<evidence type="ECO:0000313" key="10">
    <source>
        <dbReference type="Proteomes" id="UP000314983"/>
    </source>
</evidence>
<feature type="disulfide bond" evidence="8">
    <location>
        <begin position="198"/>
        <end position="267"/>
    </location>
</feature>
<evidence type="ECO:0000256" key="4">
    <source>
        <dbReference type="ARBA" id="ARBA00022525"/>
    </source>
</evidence>
<reference evidence="9" key="5">
    <citation type="submission" date="2025-09" db="UniProtKB">
        <authorList>
            <consortium name="Ensembl"/>
        </authorList>
    </citation>
    <scope>IDENTIFICATION</scope>
</reference>
<dbReference type="PANTHER" id="PTHR10494">
    <property type="entry name" value="BONE MORPHOGENETIC PROTEIN INHIBITOR, NOGGIN"/>
    <property type="match status" value="1"/>
</dbReference>
<comment type="subunit">
    <text evidence="7">Homodimer.</text>
</comment>
<keyword evidence="10" id="KW-1185">Reference proteome</keyword>
<feature type="disulfide bond" evidence="8">
    <location>
        <begin position="221"/>
        <end position="252"/>
    </location>
</feature>